<sequence>MNLIMRRQYLYIFIVMLAGMYSCVEEDYTAPSEFSDLGWYTSFLREPSYVTSVGEFESFSDLSQGAVEHSWTIQSGNYFLKGPISKSDTILTEFIINEGDTLSGDKTIHVLFQEPGIQYVRLVNKFRDSVAFRGLDTVSAKWDGEYWVMDTSFMVDVYDKIKALGIMKYNSEVIDRGPDTLYVEAGTQVEFVDMSEQGRPNTRNWQIRNLSTKLYVANSPDSVAMIPFNKLGVYQAFLTSSRTGETIPPGSDRDTIPNPIKVIPSSQPFELTGDIVELEDQTIRMSFNGEFEPFSGGTELFTVMVNGQAFDVASVVPAASNPTKLDLKLTQEIYRPDVITVSFAGGELLSLDERSPGAFMDIPVKMHTANILNSVTYGFEDGGDGWEAMWDNGATVEFSTEQAATGNFSLKVSKTADQAAGKIHSINAPFSLEDGKTYLFKYKVYVVEGTTTPSVSLWLLPNWTQFWESIDNKTRGEWVEVTTEYEANADDLNRRFMLQLPQNGTIYFDDFWVMEKEVRP</sequence>
<name>A0A918PVG8_9BACT</name>
<evidence type="ECO:0000313" key="4">
    <source>
        <dbReference type="Proteomes" id="UP000619457"/>
    </source>
</evidence>
<evidence type="ECO:0000313" key="3">
    <source>
        <dbReference type="EMBL" id="GGZ24566.1"/>
    </source>
</evidence>
<dbReference type="GO" id="GO:0016798">
    <property type="term" value="F:hydrolase activity, acting on glycosyl bonds"/>
    <property type="evidence" value="ECO:0007669"/>
    <property type="project" value="InterPro"/>
</dbReference>
<dbReference type="AlphaFoldDB" id="A0A918PVG8"/>
<protein>
    <recommendedName>
        <fullName evidence="2">CBM-cenC domain-containing protein</fullName>
    </recommendedName>
</protein>
<dbReference type="PROSITE" id="PS51257">
    <property type="entry name" value="PROKAR_LIPOPROTEIN"/>
    <property type="match status" value="1"/>
</dbReference>
<dbReference type="Gene3D" id="2.60.120.260">
    <property type="entry name" value="Galactose-binding domain-like"/>
    <property type="match status" value="1"/>
</dbReference>
<dbReference type="SUPFAM" id="SSF49785">
    <property type="entry name" value="Galactose-binding domain-like"/>
    <property type="match status" value="1"/>
</dbReference>
<reference evidence="3" key="1">
    <citation type="journal article" date="2014" name="Int. J. Syst. Evol. Microbiol.">
        <title>Complete genome sequence of Corynebacterium casei LMG S-19264T (=DSM 44701T), isolated from a smear-ripened cheese.</title>
        <authorList>
            <consortium name="US DOE Joint Genome Institute (JGI-PGF)"/>
            <person name="Walter F."/>
            <person name="Albersmeier A."/>
            <person name="Kalinowski J."/>
            <person name="Ruckert C."/>
        </authorList>
    </citation>
    <scope>NUCLEOTIDE SEQUENCE</scope>
    <source>
        <strain evidence="3">KCTC 12368</strain>
    </source>
</reference>
<keyword evidence="4" id="KW-1185">Reference proteome</keyword>
<feature type="domain" description="CBM-cenC" evidence="2">
    <location>
        <begin position="376"/>
        <end position="501"/>
    </location>
</feature>
<gene>
    <name evidence="3" type="ORF">GCM10007049_16180</name>
</gene>
<dbReference type="Pfam" id="PF02018">
    <property type="entry name" value="CBM_4_9"/>
    <property type="match status" value="1"/>
</dbReference>
<organism evidence="3 4">
    <name type="scientific">Echinicola pacifica</name>
    <dbReference type="NCBI Taxonomy" id="346377"/>
    <lineage>
        <taxon>Bacteria</taxon>
        <taxon>Pseudomonadati</taxon>
        <taxon>Bacteroidota</taxon>
        <taxon>Cytophagia</taxon>
        <taxon>Cytophagales</taxon>
        <taxon>Cyclobacteriaceae</taxon>
        <taxon>Echinicola</taxon>
    </lineage>
</organism>
<evidence type="ECO:0000256" key="1">
    <source>
        <dbReference type="ARBA" id="ARBA00022801"/>
    </source>
</evidence>
<comment type="caution">
    <text evidence="3">The sequence shown here is derived from an EMBL/GenBank/DDBJ whole genome shotgun (WGS) entry which is preliminary data.</text>
</comment>
<dbReference type="InterPro" id="IPR008979">
    <property type="entry name" value="Galactose-bd-like_sf"/>
</dbReference>
<dbReference type="EMBL" id="BMWX01000003">
    <property type="protein sequence ID" value="GGZ24566.1"/>
    <property type="molecule type" value="Genomic_DNA"/>
</dbReference>
<dbReference type="Proteomes" id="UP000619457">
    <property type="component" value="Unassembled WGS sequence"/>
</dbReference>
<dbReference type="InterPro" id="IPR003305">
    <property type="entry name" value="CenC_carb-bd"/>
</dbReference>
<proteinExistence type="predicted"/>
<keyword evidence="1" id="KW-0378">Hydrolase</keyword>
<accession>A0A918PVG8</accession>
<evidence type="ECO:0000259" key="2">
    <source>
        <dbReference type="Pfam" id="PF02018"/>
    </source>
</evidence>
<reference evidence="3" key="2">
    <citation type="submission" date="2020-09" db="EMBL/GenBank/DDBJ databases">
        <authorList>
            <person name="Sun Q."/>
            <person name="Kim S."/>
        </authorList>
    </citation>
    <scope>NUCLEOTIDE SEQUENCE</scope>
    <source>
        <strain evidence="3">KCTC 12368</strain>
    </source>
</reference>